<sequence length="29" mass="3117">MRRRRNRGCDSPPDTFILVIAAGATLTAG</sequence>
<dbReference type="Proteomes" id="UP000218432">
    <property type="component" value="Chromosome 3"/>
</dbReference>
<evidence type="ECO:0000313" key="2">
    <source>
        <dbReference type="Proteomes" id="UP000218432"/>
    </source>
</evidence>
<dbReference type="EMBL" id="AP018113">
    <property type="protein sequence ID" value="BAX63878.1"/>
    <property type="molecule type" value="Genomic_DNA"/>
</dbReference>
<reference evidence="1 2" key="1">
    <citation type="journal article" date="2017" name="Genome Announc.">
        <title>Complete Genome Sequence of Burkholderia stabilis FERMP-21014.</title>
        <authorList>
            <person name="Konishi K."/>
            <person name="Kumagai T."/>
            <person name="Sakasegawa S."/>
            <person name="Tamura T."/>
        </authorList>
    </citation>
    <scope>NUCLEOTIDE SEQUENCE [LARGE SCALE GENOMIC DNA]</scope>
    <source>
        <strain evidence="1 2">FERMP-21014</strain>
    </source>
</reference>
<gene>
    <name evidence="1" type="ORF">BSFP_067510</name>
</gene>
<name>A0A1Y1BZM1_9BURK</name>
<dbReference type="AlphaFoldDB" id="A0A1Y1BZM1"/>
<organism evidence="1 2">
    <name type="scientific">Burkholderia stabilis</name>
    <dbReference type="NCBI Taxonomy" id="95485"/>
    <lineage>
        <taxon>Bacteria</taxon>
        <taxon>Pseudomonadati</taxon>
        <taxon>Pseudomonadota</taxon>
        <taxon>Betaproteobacteria</taxon>
        <taxon>Burkholderiales</taxon>
        <taxon>Burkholderiaceae</taxon>
        <taxon>Burkholderia</taxon>
        <taxon>Burkholderia cepacia complex</taxon>
    </lineage>
</organism>
<proteinExistence type="predicted"/>
<protein>
    <submittedName>
        <fullName evidence="1">Uncharacterized protein</fullName>
    </submittedName>
</protein>
<accession>A0A1Y1BZM1</accession>
<evidence type="ECO:0000313" key="1">
    <source>
        <dbReference type="EMBL" id="BAX63878.1"/>
    </source>
</evidence>